<dbReference type="Gene3D" id="6.10.30.10">
    <property type="match status" value="1"/>
</dbReference>
<accession>A0ABP8RU76</accession>
<dbReference type="PANTHER" id="PTHR34075">
    <property type="entry name" value="BLR3430 PROTEIN"/>
    <property type="match status" value="1"/>
</dbReference>
<dbReference type="Pfam" id="PF12172">
    <property type="entry name" value="zf-ChsH2"/>
    <property type="match status" value="1"/>
</dbReference>
<dbReference type="PANTHER" id="PTHR34075:SF5">
    <property type="entry name" value="BLR3430 PROTEIN"/>
    <property type="match status" value="1"/>
</dbReference>
<organism evidence="3 4">
    <name type="scientific">Pseudonocardia xishanensis</name>
    <dbReference type="NCBI Taxonomy" id="630995"/>
    <lineage>
        <taxon>Bacteria</taxon>
        <taxon>Bacillati</taxon>
        <taxon>Actinomycetota</taxon>
        <taxon>Actinomycetes</taxon>
        <taxon>Pseudonocardiales</taxon>
        <taxon>Pseudonocardiaceae</taxon>
        <taxon>Pseudonocardia</taxon>
    </lineage>
</organism>
<dbReference type="InterPro" id="IPR052513">
    <property type="entry name" value="Thioester_dehydratase-like"/>
</dbReference>
<evidence type="ECO:0000259" key="2">
    <source>
        <dbReference type="Pfam" id="PF12172"/>
    </source>
</evidence>
<evidence type="ECO:0000313" key="4">
    <source>
        <dbReference type="Proteomes" id="UP001501598"/>
    </source>
</evidence>
<dbReference type="InterPro" id="IPR012340">
    <property type="entry name" value="NA-bd_OB-fold"/>
</dbReference>
<evidence type="ECO:0000259" key="1">
    <source>
        <dbReference type="Pfam" id="PF01796"/>
    </source>
</evidence>
<keyword evidence="4" id="KW-1185">Reference proteome</keyword>
<gene>
    <name evidence="3" type="ORF">GCM10023175_35020</name>
</gene>
<evidence type="ECO:0000313" key="3">
    <source>
        <dbReference type="EMBL" id="GAA4548526.1"/>
    </source>
</evidence>
<reference evidence="4" key="1">
    <citation type="journal article" date="2019" name="Int. J. Syst. Evol. Microbiol.">
        <title>The Global Catalogue of Microorganisms (GCM) 10K type strain sequencing project: providing services to taxonomists for standard genome sequencing and annotation.</title>
        <authorList>
            <consortium name="The Broad Institute Genomics Platform"/>
            <consortium name="The Broad Institute Genome Sequencing Center for Infectious Disease"/>
            <person name="Wu L."/>
            <person name="Ma J."/>
        </authorList>
    </citation>
    <scope>NUCLEOTIDE SEQUENCE [LARGE SCALE GENOMIC DNA]</scope>
    <source>
        <strain evidence="4">JCM 17906</strain>
    </source>
</reference>
<dbReference type="Proteomes" id="UP001501598">
    <property type="component" value="Unassembled WGS sequence"/>
</dbReference>
<name>A0ABP8RU76_9PSEU</name>
<feature type="domain" description="ChsH2 rubredoxin-like zinc ribbon" evidence="2">
    <location>
        <begin position="24"/>
        <end position="60"/>
    </location>
</feature>
<dbReference type="InterPro" id="IPR022002">
    <property type="entry name" value="ChsH2_Znr"/>
</dbReference>
<dbReference type="SUPFAM" id="SSF50249">
    <property type="entry name" value="Nucleic acid-binding proteins"/>
    <property type="match status" value="1"/>
</dbReference>
<proteinExistence type="predicted"/>
<dbReference type="EMBL" id="BAABGT010000040">
    <property type="protein sequence ID" value="GAA4548526.1"/>
    <property type="molecule type" value="Genomic_DNA"/>
</dbReference>
<dbReference type="Pfam" id="PF01796">
    <property type="entry name" value="OB_ChsH2_C"/>
    <property type="match status" value="1"/>
</dbReference>
<feature type="domain" description="ChsH2 C-terminal OB-fold" evidence="1">
    <location>
        <begin position="61"/>
        <end position="125"/>
    </location>
</feature>
<dbReference type="InterPro" id="IPR002878">
    <property type="entry name" value="ChsH2_C"/>
</dbReference>
<dbReference type="RefSeq" id="WP_345419189.1">
    <property type="nucleotide sequence ID" value="NZ_BAABGT010000040.1"/>
</dbReference>
<protein>
    <submittedName>
        <fullName evidence="3">Zn-ribbon domain-containing OB-fold protein</fullName>
    </submittedName>
</protein>
<comment type="caution">
    <text evidence="3">The sequence shown here is derived from an EMBL/GenBank/DDBJ whole genome shotgun (WGS) entry which is preliminary data.</text>
</comment>
<sequence length="146" mass="15420">MIRTGSTALPTPVPAPDPMTSEYWDAAAAGSLVLPRCRACREVFWYPRPHCPLCGADGVEYVPAVGRGVVYTFTVVRRAGGAWGEAAPYVLAMVTLPEGVTVSANIIDTPHGRLRIGLPVRAVFERGSADSPAVLRFTAAGAEKAP</sequence>